<dbReference type="KEGG" id="anr:Ana3638_24465"/>
<organism evidence="2 3">
    <name type="scientific">Anaerocolumna sedimenticola</name>
    <dbReference type="NCBI Taxonomy" id="2696063"/>
    <lineage>
        <taxon>Bacteria</taxon>
        <taxon>Bacillati</taxon>
        <taxon>Bacillota</taxon>
        <taxon>Clostridia</taxon>
        <taxon>Lachnospirales</taxon>
        <taxon>Lachnospiraceae</taxon>
        <taxon>Anaerocolumna</taxon>
    </lineage>
</organism>
<dbReference type="RefSeq" id="WP_161840355.1">
    <property type="nucleotide sequence ID" value="NZ_CP048000.1"/>
</dbReference>
<feature type="compositionally biased region" description="Basic and acidic residues" evidence="1">
    <location>
        <begin position="121"/>
        <end position="130"/>
    </location>
</feature>
<gene>
    <name evidence="2" type="ORF">Ana3638_24465</name>
</gene>
<proteinExistence type="predicted"/>
<evidence type="ECO:0000313" key="3">
    <source>
        <dbReference type="Proteomes" id="UP000464314"/>
    </source>
</evidence>
<dbReference type="EMBL" id="CP048000">
    <property type="protein sequence ID" value="QHQ63544.1"/>
    <property type="molecule type" value="Genomic_DNA"/>
</dbReference>
<evidence type="ECO:0000313" key="2">
    <source>
        <dbReference type="EMBL" id="QHQ63544.1"/>
    </source>
</evidence>
<name>A0A6P1TRH9_9FIRM</name>
<accession>A0A6P1TRH9</accession>
<dbReference type="Proteomes" id="UP000464314">
    <property type="component" value="Chromosome"/>
</dbReference>
<evidence type="ECO:0000256" key="1">
    <source>
        <dbReference type="SAM" id="MobiDB-lite"/>
    </source>
</evidence>
<keyword evidence="3" id="KW-1185">Reference proteome</keyword>
<reference evidence="2 3" key="1">
    <citation type="submission" date="2020-01" db="EMBL/GenBank/DDBJ databases">
        <title>Genome analysis of Anaerocolumna sp. CBA3638.</title>
        <authorList>
            <person name="Kim J."/>
            <person name="Roh S.W."/>
        </authorList>
    </citation>
    <scope>NUCLEOTIDE SEQUENCE [LARGE SCALE GENOMIC DNA]</scope>
    <source>
        <strain evidence="2 3">CBA3638</strain>
    </source>
</reference>
<sequence>MDLNKSGEIRECKRCGKMFLFTGVGKCICAACKAEDEAEFEIVKDYIYENLSATIMQVSKETGVKIARIKSYLKDGRLVIPDGSVIFLNCEICGTNIKFGRLCRECADSLSNEMRHEMNIDDFQIGEKPKNPNQGRMRFLDRT</sequence>
<protein>
    <submittedName>
        <fullName evidence="2">MerR family transcriptional regulator</fullName>
    </submittedName>
</protein>
<feature type="region of interest" description="Disordered" evidence="1">
    <location>
        <begin position="121"/>
        <end position="143"/>
    </location>
</feature>
<dbReference type="AlphaFoldDB" id="A0A6P1TRH9"/>